<sequence length="1703" mass="190642">MAVNGIYVVLGEANALIALLKKARRYWHSVQAPTVLEDTDPLLRSLADLKDVLNNVSALADVAPQAFLSPFLEIVRSQNTNGPITEAALAAVARFLNYGLIDAHSIKSAQAVESIAQAVTHTKFIGGANAGSDECVLFKILQVLRSLLLSPVGSLLSNEAVCDMMQSCFRICFEQNLSEMLRKAAESTLSDMTQLIFARLPDFEEDIRHPYIRKLVMSAKRDKRRRRRRRKSKIDVKQNDSEEEVDAEVTEINEAKQELDQVVDELSRPRTSSQLMVDLHATGMGYAVVLNTDEAIDITTKCDEGLQSCEGSKEAKEGEVLESSEADHNVPLISALRRERHHSPQHSPSDVSTGGGVLQMPYGLPCARELLRFLITLTNPLDRHNTEQMIVLGLNLLIVVLEASADHLSNYSLFLPLIKDELCRSLLQLLETEKLPILASTSRASFLLFESCRIHLKFQLEAYFNKLRAIVVSEQTSVSYEKKEIALDSIVQLWRIPGLVTELYLNYDCDLYCSNIFEDLTKLLVENAFPLHGLQSTSLLSLEALLVVIDNIEQNCVYRNAGSLPPSGVDCKQPVLQRPILSGMESAQRQTNPGQTGVDIELLTKLSSLRKFNRHAAISSQLSMSKILEQKKRKRIIAEGTEVFNQSPKKGIEFLREKGLLGADPESMVDWLRENPRLDKKMIADYICSRKHAAVLEAFVKSFSFEETRLDQALRMFLETFRLPGEAAEISMVMQHFSDHWYRVNNEPFNHPDAAFTLSYAIIMLNTDQHNPQVRRNQPPMTVDCFKRNLSGTNGKADFDSQMLEDIYAAIKTDEIVMPAEQTGIVKENYMWKVLLRRGESGEGNFTHAPIGWNDHDLFAIAWGPAIAAFSYVYDKSQNDIILQKALNGYRKCALIAAHYGMSDVFDNLIIHLCKFSTLMPKSEGVGEETLELQRQRSAGSELSLQDTPEAIAIRFGENQKAHMAARAFFELVHNHGDILREGWKNVIECLIQLFRARLLPPELTEVEDFVDPKGWVSLIRVHHKQLPISRSEAGLLSWFGLGGGSNESQGVKRPTAEQENSIKTAEQVIHDCRPGQLVGDSKYLTNSSLSELLSAISQASHAIVQHADNGMQNPVRIEPLSPVDEDALVFHLETIVNITQENKDRISMVWPVLRRHIDWLLSKRFGKNPLLVERAVVGLLRVINRNLFRDTEVTTKEMLLSLTLILTLPPQAISILSKQIAYGLHSLIQNNAANIHNKDDWNILFSLLEASGAAVLPEDIFNETRAGMPERNAHSDGELMLDASAASLATGSDSARGSTQNVHEWIHLDHKDAARATEDALRAVLAPRNAYNHSFLVLRTNLGRHEPAAFLKVCETLSFLLRDAMHVTPDNFEACVHCLRTFIEASLDGGRYAAGPLSGDAQNRLHSSTSGRKNERTTHHKEKEMSTEVDPDEKSGKEEEKQLSSSYAQCSHLLLDLCHQLHDSAPTIYQKWAKEGVVDASTATVWPTIWKPLLQAMARLGCDCRRQIRAAAINYLVRALLIADLQAMSAIEWDSCFREVLFPLLSKLLEPFSPMDPLGMEETRVRVMQLVTKTLLNHLNSLAVLPSFPQLWLRLLDYLEKYLRLERSDLLSEAVPESLKNMLLVLQSQGLFSIIPGLYQITIDRMGPVLPQLIQETLPHPPTSPTPQSPQTASLARPLPVNMQSGRTIILAPTPPANEQQK</sequence>
<protein>
    <submittedName>
        <fullName evidence="9">SEC7 domain-containing protein</fullName>
    </submittedName>
</protein>
<dbReference type="InterPro" id="IPR035999">
    <property type="entry name" value="Sec7_dom_sf"/>
</dbReference>
<dbReference type="GO" id="GO:0032012">
    <property type="term" value="P:regulation of ARF protein signal transduction"/>
    <property type="evidence" value="ECO:0007669"/>
    <property type="project" value="InterPro"/>
</dbReference>
<dbReference type="Pfam" id="PF12783">
    <property type="entry name" value="Sec7-like_HUS"/>
    <property type="match status" value="1"/>
</dbReference>
<dbReference type="InterPro" id="IPR016024">
    <property type="entry name" value="ARM-type_fold"/>
</dbReference>
<dbReference type="Pfam" id="PF23325">
    <property type="entry name" value="TPR_28"/>
    <property type="match status" value="1"/>
</dbReference>
<dbReference type="PANTHER" id="PTHR10663">
    <property type="entry name" value="GUANYL-NUCLEOTIDE EXCHANGE FACTOR"/>
    <property type="match status" value="1"/>
</dbReference>
<feature type="compositionally biased region" description="Basic and acidic residues" evidence="6">
    <location>
        <begin position="1413"/>
        <end position="1442"/>
    </location>
</feature>
<dbReference type="Pfam" id="PF01369">
    <property type="entry name" value="Sec7"/>
    <property type="match status" value="1"/>
</dbReference>
<accession>A0AAF3E9N3</accession>
<dbReference type="GO" id="GO:0005794">
    <property type="term" value="C:Golgi apparatus"/>
    <property type="evidence" value="ECO:0007669"/>
    <property type="project" value="UniProtKB-SubCell"/>
</dbReference>
<evidence type="ECO:0000256" key="5">
    <source>
        <dbReference type="ARBA" id="ARBA00023034"/>
    </source>
</evidence>
<feature type="compositionally biased region" description="Pro residues" evidence="6">
    <location>
        <begin position="1660"/>
        <end position="1669"/>
    </location>
</feature>
<proteinExistence type="predicted"/>
<dbReference type="GO" id="GO:0005793">
    <property type="term" value="C:endoplasmic reticulum-Golgi intermediate compartment"/>
    <property type="evidence" value="ECO:0007669"/>
    <property type="project" value="UniProtKB-SubCell"/>
</dbReference>
<evidence type="ECO:0000256" key="6">
    <source>
        <dbReference type="SAM" id="MobiDB-lite"/>
    </source>
</evidence>
<dbReference type="GO" id="GO:0016197">
    <property type="term" value="P:endosomal transport"/>
    <property type="evidence" value="ECO:0007669"/>
    <property type="project" value="UniProtKB-ARBA"/>
</dbReference>
<dbReference type="InterPro" id="IPR032629">
    <property type="entry name" value="DCB_dom"/>
</dbReference>
<dbReference type="InterPro" id="IPR000904">
    <property type="entry name" value="Sec7_dom"/>
</dbReference>
<feature type="region of interest" description="Disordered" evidence="6">
    <location>
        <begin position="1398"/>
        <end position="1442"/>
    </location>
</feature>
<dbReference type="GO" id="GO:0010256">
    <property type="term" value="P:endomembrane system organization"/>
    <property type="evidence" value="ECO:0007669"/>
    <property type="project" value="UniProtKB-ARBA"/>
</dbReference>
<keyword evidence="5" id="KW-0333">Golgi apparatus</keyword>
<dbReference type="Proteomes" id="UP000887575">
    <property type="component" value="Unassembled WGS sequence"/>
</dbReference>
<dbReference type="CDD" id="cd00171">
    <property type="entry name" value="Sec7"/>
    <property type="match status" value="1"/>
</dbReference>
<name>A0AAF3E9N3_9BILA</name>
<keyword evidence="4" id="KW-0653">Protein transport</keyword>
<dbReference type="PROSITE" id="PS50190">
    <property type="entry name" value="SEC7"/>
    <property type="match status" value="1"/>
</dbReference>
<evidence type="ECO:0000256" key="1">
    <source>
        <dbReference type="ARBA" id="ARBA00004222"/>
    </source>
</evidence>
<evidence type="ECO:0000259" key="7">
    <source>
        <dbReference type="PROSITE" id="PS50190"/>
    </source>
</evidence>
<reference evidence="9" key="1">
    <citation type="submission" date="2024-02" db="UniProtKB">
        <authorList>
            <consortium name="WormBaseParasite"/>
        </authorList>
    </citation>
    <scope>IDENTIFICATION</scope>
</reference>
<feature type="region of interest" description="Disordered" evidence="6">
    <location>
        <begin position="1656"/>
        <end position="1676"/>
    </location>
</feature>
<dbReference type="Gene3D" id="1.10.1000.11">
    <property type="entry name" value="Arf Nucleotide-binding Site Opener,domain 2"/>
    <property type="match status" value="1"/>
</dbReference>
<dbReference type="InterPro" id="IPR023394">
    <property type="entry name" value="Sec7_C_sf"/>
</dbReference>
<feature type="region of interest" description="Disordered" evidence="6">
    <location>
        <begin position="223"/>
        <end position="248"/>
    </location>
</feature>
<evidence type="ECO:0000256" key="2">
    <source>
        <dbReference type="ARBA" id="ARBA00004399"/>
    </source>
</evidence>
<organism evidence="8 9">
    <name type="scientific">Mesorhabditis belari</name>
    <dbReference type="NCBI Taxonomy" id="2138241"/>
    <lineage>
        <taxon>Eukaryota</taxon>
        <taxon>Metazoa</taxon>
        <taxon>Ecdysozoa</taxon>
        <taxon>Nematoda</taxon>
        <taxon>Chromadorea</taxon>
        <taxon>Rhabditida</taxon>
        <taxon>Rhabditina</taxon>
        <taxon>Rhabditomorpha</taxon>
        <taxon>Rhabditoidea</taxon>
        <taxon>Rhabditidae</taxon>
        <taxon>Mesorhabditinae</taxon>
        <taxon>Mesorhabditis</taxon>
    </lineage>
</organism>
<dbReference type="GO" id="GO:0015031">
    <property type="term" value="P:protein transport"/>
    <property type="evidence" value="ECO:0007669"/>
    <property type="project" value="UniProtKB-KW"/>
</dbReference>
<comment type="subcellular location">
    <subcellularLocation>
        <location evidence="2">Endoplasmic reticulum-Golgi intermediate compartment</location>
    </subcellularLocation>
    <subcellularLocation>
        <location evidence="1">Golgi apparatus</location>
        <location evidence="1">cis-Golgi network</location>
    </subcellularLocation>
</comment>
<evidence type="ECO:0000313" key="9">
    <source>
        <dbReference type="WBParaSite" id="MBELARI_LOCUS10614.1"/>
    </source>
</evidence>
<evidence type="ECO:0000256" key="4">
    <source>
        <dbReference type="ARBA" id="ARBA00022927"/>
    </source>
</evidence>
<keyword evidence="8" id="KW-1185">Reference proteome</keyword>
<dbReference type="SUPFAM" id="SSF48371">
    <property type="entry name" value="ARM repeat"/>
    <property type="match status" value="1"/>
</dbReference>
<dbReference type="WBParaSite" id="MBELARI_LOCUS10614.1">
    <property type="protein sequence ID" value="MBELARI_LOCUS10614.1"/>
    <property type="gene ID" value="MBELARI_LOCUS10614"/>
</dbReference>
<feature type="domain" description="SEC7" evidence="7">
    <location>
        <begin position="626"/>
        <end position="814"/>
    </location>
</feature>
<dbReference type="Pfam" id="PF16213">
    <property type="entry name" value="DCB"/>
    <property type="match status" value="1"/>
</dbReference>
<feature type="compositionally biased region" description="Basic residues" evidence="6">
    <location>
        <begin position="223"/>
        <end position="232"/>
    </location>
</feature>
<evidence type="ECO:0000313" key="8">
    <source>
        <dbReference type="Proteomes" id="UP000887575"/>
    </source>
</evidence>
<dbReference type="InterPro" id="IPR056604">
    <property type="entry name" value="GBF1-like_TPR"/>
</dbReference>
<dbReference type="PANTHER" id="PTHR10663:SF388">
    <property type="entry name" value="GOLGI-SPECIFIC BREFELDIN A-RESISTANCE GUANINE NUCLEOTIDE EXCHANGE FACTOR 1"/>
    <property type="match status" value="1"/>
</dbReference>
<dbReference type="GO" id="GO:0005085">
    <property type="term" value="F:guanyl-nucleotide exchange factor activity"/>
    <property type="evidence" value="ECO:0007669"/>
    <property type="project" value="InterPro"/>
</dbReference>
<feature type="compositionally biased region" description="Polar residues" evidence="6">
    <location>
        <begin position="1401"/>
        <end position="1412"/>
    </location>
</feature>
<dbReference type="Gene3D" id="1.10.220.20">
    <property type="match status" value="1"/>
</dbReference>
<dbReference type="FunFam" id="1.10.1000.11:FF:000007">
    <property type="entry name" value="Golgi-specific brefeldin A-resistance guanine nucleotide exchange factor 1"/>
    <property type="match status" value="1"/>
</dbReference>
<dbReference type="SUPFAM" id="SSF48425">
    <property type="entry name" value="Sec7 domain"/>
    <property type="match status" value="1"/>
</dbReference>
<dbReference type="SMART" id="SM00222">
    <property type="entry name" value="Sec7"/>
    <property type="match status" value="1"/>
</dbReference>
<keyword evidence="3" id="KW-0813">Transport</keyword>
<evidence type="ECO:0000256" key="3">
    <source>
        <dbReference type="ARBA" id="ARBA00022448"/>
    </source>
</evidence>
<dbReference type="InterPro" id="IPR032691">
    <property type="entry name" value="Mon2/Sec7/BIG1-like_HUS"/>
</dbReference>